<dbReference type="SMART" id="SM00220">
    <property type="entry name" value="S_TKc"/>
    <property type="match status" value="1"/>
</dbReference>
<dbReference type="Gene3D" id="3.30.200.20">
    <property type="entry name" value="Phosphorylase Kinase, domain 1"/>
    <property type="match status" value="1"/>
</dbReference>
<evidence type="ECO:0000256" key="1">
    <source>
        <dbReference type="ARBA" id="ARBA00022679"/>
    </source>
</evidence>
<dbReference type="PANTHER" id="PTHR11042">
    <property type="entry name" value="EUKARYOTIC TRANSLATION INITIATION FACTOR 2-ALPHA KINASE EIF2-ALPHA KINASE -RELATED"/>
    <property type="match status" value="1"/>
</dbReference>
<protein>
    <submittedName>
        <fullName evidence="12">Eukaryotic translation initiation factor 2 alpha kinase 2</fullName>
    </submittedName>
</protein>
<keyword evidence="3" id="KW-0418">Kinase</keyword>
<dbReference type="InterPro" id="IPR044452">
    <property type="entry name" value="EIF2AK2_DSRM_1"/>
</dbReference>
<sequence>MDRECMSEINRYCQKNKYKLDYVDVDMRGPSHDPEFTVMVKIDGKEYGTGTGKTKKEAKAAAAGKTWDMIAQKQDTALNAHAPDPVASPLPVDALPPFDYISMLNKYSQRTSQLVDYNNINRTGDAHAPMYSCSCTISGHVYGKGIGHSLAAAKQAAAKEAYKLLQEQESLRLKSENSSSTFNELSNSSREQSQSESWGITFKDSAASLAEKAKDMSLSEEPSNCRLFLLQALSPNFLMLNNLQLVNSISLSLLFLRFRREYKNIEPIGKGGFGNVFKATSRTDERTYAVKRVELISKNSVIAVPCLFIQMELCEQGPLEKWIENNRQNQDYHEMAQDKFLQILKGVEYIHSKDLIHRDLKPQNIFLSHEGKIKIGDFGLVTSVTYDTLTKNRGTQSYMAPEQSGDRYGKEVDIYALGLIWFEILSALVSHHEKNRPTANMPLVPRCSKGQTNWKP</sequence>
<dbReference type="CDD" id="cd19903">
    <property type="entry name" value="DSRM_EIF2AK2_rpt1"/>
    <property type="match status" value="1"/>
</dbReference>
<evidence type="ECO:0000256" key="3">
    <source>
        <dbReference type="ARBA" id="ARBA00022777"/>
    </source>
</evidence>
<dbReference type="InterPro" id="IPR008271">
    <property type="entry name" value="Ser/Thr_kinase_AS"/>
</dbReference>
<evidence type="ECO:0000256" key="6">
    <source>
        <dbReference type="PROSITE-ProRule" id="PRU00266"/>
    </source>
</evidence>
<reference evidence="12" key="2">
    <citation type="submission" date="2025-09" db="UniProtKB">
        <authorList>
            <consortium name="Ensembl"/>
        </authorList>
    </citation>
    <scope>IDENTIFICATION</scope>
</reference>
<evidence type="ECO:0000259" key="10">
    <source>
        <dbReference type="PROSITE" id="PS50011"/>
    </source>
</evidence>
<dbReference type="SUPFAM" id="SSF54768">
    <property type="entry name" value="dsRNA-binding domain-like"/>
    <property type="match status" value="2"/>
</dbReference>
<dbReference type="Ensembl" id="ENSPSTT00000012985.1">
    <property type="protein sequence ID" value="ENSPSTP00000012383.1"/>
    <property type="gene ID" value="ENSPSTG00000008733.1"/>
</dbReference>
<reference evidence="12" key="1">
    <citation type="submission" date="2025-08" db="UniProtKB">
        <authorList>
            <consortium name="Ensembl"/>
        </authorList>
    </citation>
    <scope>IDENTIFICATION</scope>
</reference>
<dbReference type="PROSITE" id="PS50011">
    <property type="entry name" value="PROTEIN_KINASE_DOM"/>
    <property type="match status" value="1"/>
</dbReference>
<comment type="similarity">
    <text evidence="5">Belongs to the protein kinase superfamily. Ser/Thr protein kinase family. GCN2 subfamily.</text>
</comment>
<evidence type="ECO:0000256" key="4">
    <source>
        <dbReference type="ARBA" id="ARBA00022840"/>
    </source>
</evidence>
<dbReference type="GO" id="GO:0003725">
    <property type="term" value="F:double-stranded RNA binding"/>
    <property type="evidence" value="ECO:0007669"/>
    <property type="project" value="InterPro"/>
</dbReference>
<keyword evidence="1" id="KW-0808">Transferase</keyword>
<evidence type="ECO:0000256" key="8">
    <source>
        <dbReference type="RuleBase" id="RU000304"/>
    </source>
</evidence>
<evidence type="ECO:0000256" key="2">
    <source>
        <dbReference type="ARBA" id="ARBA00022741"/>
    </source>
</evidence>
<dbReference type="Pfam" id="PF00035">
    <property type="entry name" value="dsrm"/>
    <property type="match status" value="2"/>
</dbReference>
<dbReference type="PROSITE" id="PS00107">
    <property type="entry name" value="PROTEIN_KINASE_ATP"/>
    <property type="match status" value="1"/>
</dbReference>
<organism evidence="12 13">
    <name type="scientific">Pavo cristatus</name>
    <name type="common">Indian peafowl</name>
    <name type="synonym">Blue peafowl</name>
    <dbReference type="NCBI Taxonomy" id="9049"/>
    <lineage>
        <taxon>Eukaryota</taxon>
        <taxon>Metazoa</taxon>
        <taxon>Chordata</taxon>
        <taxon>Craniata</taxon>
        <taxon>Vertebrata</taxon>
        <taxon>Euteleostomi</taxon>
        <taxon>Archelosauria</taxon>
        <taxon>Archosauria</taxon>
        <taxon>Dinosauria</taxon>
        <taxon>Saurischia</taxon>
        <taxon>Theropoda</taxon>
        <taxon>Coelurosauria</taxon>
        <taxon>Aves</taxon>
        <taxon>Neognathae</taxon>
        <taxon>Galloanserae</taxon>
        <taxon>Galliformes</taxon>
        <taxon>Phasianidae</taxon>
        <taxon>Phasianinae</taxon>
        <taxon>Pavo</taxon>
    </lineage>
</organism>
<evidence type="ECO:0000313" key="12">
    <source>
        <dbReference type="Ensembl" id="ENSPSTP00000012383.1"/>
    </source>
</evidence>
<keyword evidence="2 7" id="KW-0547">Nucleotide-binding</keyword>
<feature type="domain" description="Protein kinase" evidence="10">
    <location>
        <begin position="262"/>
        <end position="456"/>
    </location>
</feature>
<dbReference type="PANTHER" id="PTHR11042:SF163">
    <property type="entry name" value="INTERFERON-INDUCED, DOUBLE-STRANDED RNA-ACTIVATED PROTEIN KINASE"/>
    <property type="match status" value="1"/>
</dbReference>
<dbReference type="SMART" id="SM00358">
    <property type="entry name" value="DSRM"/>
    <property type="match status" value="2"/>
</dbReference>
<accession>A0A8C9FCN5</accession>
<evidence type="ECO:0000256" key="7">
    <source>
        <dbReference type="PROSITE-ProRule" id="PRU10141"/>
    </source>
</evidence>
<dbReference type="GO" id="GO:0005524">
    <property type="term" value="F:ATP binding"/>
    <property type="evidence" value="ECO:0007669"/>
    <property type="project" value="UniProtKB-UniRule"/>
</dbReference>
<dbReference type="Proteomes" id="UP000694428">
    <property type="component" value="Unplaced"/>
</dbReference>
<dbReference type="InterPro" id="IPR014720">
    <property type="entry name" value="dsRBD_dom"/>
</dbReference>
<dbReference type="FunFam" id="3.30.160.20:FF:000206">
    <property type="entry name" value="Eukaryotic translation initiation factor 2 alpha kinase 2"/>
    <property type="match status" value="1"/>
</dbReference>
<keyword evidence="4 7" id="KW-0067">ATP-binding</keyword>
<evidence type="ECO:0000256" key="9">
    <source>
        <dbReference type="SAM" id="MobiDB-lite"/>
    </source>
</evidence>
<dbReference type="InterPro" id="IPR017441">
    <property type="entry name" value="Protein_kinase_ATP_BS"/>
</dbReference>
<dbReference type="Gene3D" id="1.10.510.10">
    <property type="entry name" value="Transferase(Phosphotransferase) domain 1"/>
    <property type="match status" value="1"/>
</dbReference>
<dbReference type="Pfam" id="PF00069">
    <property type="entry name" value="Pkinase"/>
    <property type="match status" value="1"/>
</dbReference>
<dbReference type="GO" id="GO:0004694">
    <property type="term" value="F:eukaryotic translation initiation factor 2alpha kinase activity"/>
    <property type="evidence" value="ECO:0007669"/>
    <property type="project" value="TreeGrafter"/>
</dbReference>
<feature type="region of interest" description="Disordered" evidence="9">
    <location>
        <begin position="175"/>
        <end position="198"/>
    </location>
</feature>
<feature type="binding site" evidence="7">
    <location>
        <position position="291"/>
    </location>
    <ligand>
        <name>ATP</name>
        <dbReference type="ChEBI" id="CHEBI:30616"/>
    </ligand>
</feature>
<evidence type="ECO:0000313" key="13">
    <source>
        <dbReference type="Proteomes" id="UP000694428"/>
    </source>
</evidence>
<dbReference type="Gene3D" id="3.30.160.20">
    <property type="match status" value="2"/>
</dbReference>
<dbReference type="GO" id="GO:0005634">
    <property type="term" value="C:nucleus"/>
    <property type="evidence" value="ECO:0007669"/>
    <property type="project" value="TreeGrafter"/>
</dbReference>
<dbReference type="InterPro" id="IPR000719">
    <property type="entry name" value="Prot_kinase_dom"/>
</dbReference>
<feature type="domain" description="DRBM" evidence="11">
    <location>
        <begin position="99"/>
        <end position="167"/>
    </location>
</feature>
<proteinExistence type="inferred from homology"/>
<dbReference type="InterPro" id="IPR050339">
    <property type="entry name" value="CC_SR_Kinase"/>
</dbReference>
<dbReference type="SUPFAM" id="SSF56112">
    <property type="entry name" value="Protein kinase-like (PK-like)"/>
    <property type="match status" value="1"/>
</dbReference>
<feature type="compositionally biased region" description="Low complexity" evidence="9">
    <location>
        <begin position="176"/>
        <end position="197"/>
    </location>
</feature>
<dbReference type="PROSITE" id="PS50137">
    <property type="entry name" value="DS_RBD"/>
    <property type="match status" value="2"/>
</dbReference>
<name>A0A8C9FCN5_PAVCR</name>
<keyword evidence="8" id="KW-0723">Serine/threonine-protein kinase</keyword>
<evidence type="ECO:0000259" key="11">
    <source>
        <dbReference type="PROSITE" id="PS50137"/>
    </source>
</evidence>
<keyword evidence="13" id="KW-1185">Reference proteome</keyword>
<evidence type="ECO:0000256" key="5">
    <source>
        <dbReference type="ARBA" id="ARBA00037982"/>
    </source>
</evidence>
<dbReference type="PROSITE" id="PS00108">
    <property type="entry name" value="PROTEIN_KINASE_ST"/>
    <property type="match status" value="1"/>
</dbReference>
<dbReference type="GO" id="GO:0005737">
    <property type="term" value="C:cytoplasm"/>
    <property type="evidence" value="ECO:0007669"/>
    <property type="project" value="TreeGrafter"/>
</dbReference>
<keyword evidence="6" id="KW-0694">RNA-binding</keyword>
<dbReference type="AlphaFoldDB" id="A0A8C9FCN5"/>
<feature type="domain" description="DRBM" evidence="11">
    <location>
        <begin position="4"/>
        <end position="72"/>
    </location>
</feature>
<dbReference type="InterPro" id="IPR011009">
    <property type="entry name" value="Kinase-like_dom_sf"/>
</dbReference>